<feature type="compositionally biased region" description="Basic and acidic residues" evidence="7">
    <location>
        <begin position="417"/>
        <end position="429"/>
    </location>
</feature>
<evidence type="ECO:0000313" key="8">
    <source>
        <dbReference type="EMBL" id="RZC00581.1"/>
    </source>
</evidence>
<evidence type="ECO:0000256" key="2">
    <source>
        <dbReference type="ARBA" id="ARBA00007525"/>
    </source>
</evidence>
<feature type="region of interest" description="Disordered" evidence="7">
    <location>
        <begin position="623"/>
        <end position="645"/>
    </location>
</feature>
<dbReference type="STRING" id="1661398.A0A482VF39"/>
<keyword evidence="4 6" id="KW-0175">Coiled coil</keyword>
<feature type="compositionally biased region" description="Basic and acidic residues" evidence="7">
    <location>
        <begin position="792"/>
        <end position="802"/>
    </location>
</feature>
<feature type="compositionally biased region" description="Low complexity" evidence="7">
    <location>
        <begin position="365"/>
        <end position="392"/>
    </location>
</feature>
<evidence type="ECO:0000256" key="7">
    <source>
        <dbReference type="SAM" id="MobiDB-lite"/>
    </source>
</evidence>
<dbReference type="Proteomes" id="UP000292052">
    <property type="component" value="Unassembled WGS sequence"/>
</dbReference>
<dbReference type="EMBL" id="QDEB01105780">
    <property type="protein sequence ID" value="RZC00581.1"/>
    <property type="molecule type" value="Genomic_DNA"/>
</dbReference>
<feature type="region of interest" description="Disordered" evidence="7">
    <location>
        <begin position="298"/>
        <end position="527"/>
    </location>
</feature>
<organism evidence="8 9">
    <name type="scientific">Asbolus verrucosus</name>
    <name type="common">Desert ironclad beetle</name>
    <dbReference type="NCBI Taxonomy" id="1661398"/>
    <lineage>
        <taxon>Eukaryota</taxon>
        <taxon>Metazoa</taxon>
        <taxon>Ecdysozoa</taxon>
        <taxon>Arthropoda</taxon>
        <taxon>Hexapoda</taxon>
        <taxon>Insecta</taxon>
        <taxon>Pterygota</taxon>
        <taxon>Neoptera</taxon>
        <taxon>Endopterygota</taxon>
        <taxon>Coleoptera</taxon>
        <taxon>Polyphaga</taxon>
        <taxon>Cucujiformia</taxon>
        <taxon>Tenebrionidae</taxon>
        <taxon>Pimeliinae</taxon>
        <taxon>Asbolus</taxon>
    </lineage>
</organism>
<keyword evidence="3" id="KW-0963">Cytoplasm</keyword>
<comment type="subcellular location">
    <subcellularLocation>
        <location evidence="1">Cytoplasm</location>
        <location evidence="1">Cytoskeleton</location>
    </subcellularLocation>
</comment>
<name>A0A482VF39_ASBVE</name>
<feature type="compositionally biased region" description="Basic and acidic residues" evidence="7">
    <location>
        <begin position="197"/>
        <end position="207"/>
    </location>
</feature>
<protein>
    <submittedName>
        <fullName evidence="8">MAP7 domain-containing protein 1-like</fullName>
    </submittedName>
</protein>
<keyword evidence="5" id="KW-0206">Cytoskeleton</keyword>
<feature type="region of interest" description="Disordered" evidence="7">
    <location>
        <begin position="192"/>
        <end position="285"/>
    </location>
</feature>
<sequence>MVPEGITSDSLDYLRSILVKSLSSENVGKSDVLKVKQYKSNNKKVTFDAKNVVDKEVRLKNLKERQNEERQKKLEEIKAQALAAQRFKEQKELERRRRLEDLKGKEDVRRQQVEERKKAIIQAEQDRLVSILKRNQEREARMEAKKRNERSNIVFAFGSSTPRMLDPTDMTASFWGHRRATSIQNITCATSASLTRRQSERDLDSGSKKRATSASGLERSGESSTPLTPAGCASGYVGRRRTDLMPTIPSRDSPFAASRKSLNHSPGRAYSMSRLDQLAKPRKRPELPAVVETTYSFRPLSSPRQSSITRSMSHLAVSKTGPAQNRKPLNKADSKSMHQLSVDGPAIAPRTTRATQLRQQKLLASSNCSEASSRPSSSLSQQSTTSVTSSVSVRHRPSTAPRRQRPASIAITGITHEVTKNADNKKGETKPPLPKTRKSVSKDKPTKSKSSPVDGTPKSLASPVAATVSTIPDNKNGKDAITSSQVPPEAPPTQTVQPQATSETKEMKIRQETVVESSPLPAESEKTECLNVKEIESNVNTVSVTEKSESQVINVNNSDQIKQLTTELIKSESTPQPQVAPVVSEIKSTVTEAPAVVPPVENKDNEMTTSVTKVRINTEEEAKAALAERRRLAREEAERQAEQERLRVEMEAQAELERQRREEEQVQRLIEQQRLAEQERLEEAIKETQRREEEERLRREEEQRSKLLKEEAERKAREEAERKFAEQQERLKNEEKEREARRKRVEAIMRRTRGVNNANAPGQQNSEDKNENKSENKLNGTKSVEQENGTKNGKDVDIVDNM</sequence>
<gene>
    <name evidence="8" type="ORF">BDFB_007832</name>
</gene>
<keyword evidence="9" id="KW-1185">Reference proteome</keyword>
<feature type="compositionally biased region" description="Basic residues" evidence="7">
    <location>
        <begin position="393"/>
        <end position="405"/>
    </location>
</feature>
<comment type="caution">
    <text evidence="8">The sequence shown here is derived from an EMBL/GenBank/DDBJ whole genome shotgun (WGS) entry which is preliminary data.</text>
</comment>
<feature type="compositionally biased region" description="Polar residues" evidence="7">
    <location>
        <begin position="302"/>
        <end position="312"/>
    </location>
</feature>
<feature type="compositionally biased region" description="Basic and acidic residues" evidence="7">
    <location>
        <begin position="503"/>
        <end position="513"/>
    </location>
</feature>
<reference evidence="8 9" key="1">
    <citation type="submission" date="2017-03" db="EMBL/GenBank/DDBJ databases">
        <title>Genome of the blue death feigning beetle - Asbolus verrucosus.</title>
        <authorList>
            <person name="Rider S.D."/>
        </authorList>
    </citation>
    <scope>NUCLEOTIDE SEQUENCE [LARGE SCALE GENOMIC DNA]</scope>
    <source>
        <strain evidence="8">Butters</strain>
        <tissue evidence="8">Head and leg muscle</tissue>
    </source>
</reference>
<evidence type="ECO:0000313" key="9">
    <source>
        <dbReference type="Proteomes" id="UP000292052"/>
    </source>
</evidence>
<accession>A0A482VF39</accession>
<feature type="region of interest" description="Disordered" evidence="7">
    <location>
        <begin position="686"/>
        <end position="802"/>
    </location>
</feature>
<feature type="compositionally biased region" description="Polar residues" evidence="7">
    <location>
        <begin position="780"/>
        <end position="791"/>
    </location>
</feature>
<feature type="compositionally biased region" description="Polar residues" evidence="7">
    <location>
        <begin position="754"/>
        <end position="764"/>
    </location>
</feature>
<dbReference type="InterPro" id="IPR008604">
    <property type="entry name" value="MAP7_fam"/>
</dbReference>
<dbReference type="GO" id="GO:0015630">
    <property type="term" value="C:microtubule cytoskeleton"/>
    <property type="evidence" value="ECO:0007669"/>
    <property type="project" value="InterPro"/>
</dbReference>
<evidence type="ECO:0000256" key="1">
    <source>
        <dbReference type="ARBA" id="ARBA00004245"/>
    </source>
</evidence>
<dbReference type="OrthoDB" id="6433611at2759"/>
<dbReference type="Pfam" id="PF05672">
    <property type="entry name" value="MAP7"/>
    <property type="match status" value="1"/>
</dbReference>
<evidence type="ECO:0000256" key="3">
    <source>
        <dbReference type="ARBA" id="ARBA00022490"/>
    </source>
</evidence>
<evidence type="ECO:0000256" key="6">
    <source>
        <dbReference type="SAM" id="Coils"/>
    </source>
</evidence>
<dbReference type="GO" id="GO:0000226">
    <property type="term" value="P:microtubule cytoskeleton organization"/>
    <property type="evidence" value="ECO:0007669"/>
    <property type="project" value="InterPro"/>
</dbReference>
<dbReference type="PANTHER" id="PTHR15073:SF18">
    <property type="entry name" value="ENSCONSIN, ISOFORM F"/>
    <property type="match status" value="1"/>
</dbReference>
<dbReference type="InterPro" id="IPR051483">
    <property type="entry name" value="MAP7_domain-containing"/>
</dbReference>
<feature type="coiled-coil region" evidence="6">
    <location>
        <begin position="52"/>
        <end position="85"/>
    </location>
</feature>
<feature type="compositionally biased region" description="Polar residues" evidence="7">
    <location>
        <begin position="352"/>
        <end position="364"/>
    </location>
</feature>
<comment type="similarity">
    <text evidence="2">Belongs to the MAP7 family.</text>
</comment>
<proteinExistence type="inferred from homology"/>
<evidence type="ECO:0000256" key="5">
    <source>
        <dbReference type="ARBA" id="ARBA00023212"/>
    </source>
</evidence>
<evidence type="ECO:0000256" key="4">
    <source>
        <dbReference type="ARBA" id="ARBA00023054"/>
    </source>
</evidence>
<feature type="compositionally biased region" description="Basic and acidic residues" evidence="7">
    <location>
        <begin position="686"/>
        <end position="749"/>
    </location>
</feature>
<feature type="compositionally biased region" description="Polar residues" evidence="7">
    <location>
        <begin position="481"/>
        <end position="502"/>
    </location>
</feature>
<dbReference type="AlphaFoldDB" id="A0A482VF39"/>
<feature type="compositionally biased region" description="Basic and acidic residues" evidence="7">
    <location>
        <begin position="766"/>
        <end position="776"/>
    </location>
</feature>
<dbReference type="PANTHER" id="PTHR15073">
    <property type="entry name" value="MICROTUBULE-ASSOCIATED PROTEIN"/>
    <property type="match status" value="1"/>
</dbReference>